<dbReference type="Pfam" id="PF13377">
    <property type="entry name" value="Peripla_BP_3"/>
    <property type="match status" value="1"/>
</dbReference>
<accession>A0A7W8UG11</accession>
<feature type="domain" description="HTH lacI-type" evidence="4">
    <location>
        <begin position="7"/>
        <end position="61"/>
    </location>
</feature>
<dbReference type="PROSITE" id="PS50932">
    <property type="entry name" value="HTH_LACI_2"/>
    <property type="match status" value="1"/>
</dbReference>
<name>A0A7W8UG11_9HYPH</name>
<keyword evidence="1" id="KW-0805">Transcription regulation</keyword>
<evidence type="ECO:0000256" key="1">
    <source>
        <dbReference type="ARBA" id="ARBA00023015"/>
    </source>
</evidence>
<dbReference type="Pfam" id="PF00356">
    <property type="entry name" value="LacI"/>
    <property type="match status" value="1"/>
</dbReference>
<evidence type="ECO:0000256" key="3">
    <source>
        <dbReference type="ARBA" id="ARBA00023163"/>
    </source>
</evidence>
<dbReference type="SMART" id="SM00354">
    <property type="entry name" value="HTH_LACI"/>
    <property type="match status" value="1"/>
</dbReference>
<dbReference type="GO" id="GO:0000976">
    <property type="term" value="F:transcription cis-regulatory region binding"/>
    <property type="evidence" value="ECO:0007669"/>
    <property type="project" value="TreeGrafter"/>
</dbReference>
<dbReference type="Gene3D" id="1.10.260.40">
    <property type="entry name" value="lambda repressor-like DNA-binding domains"/>
    <property type="match status" value="1"/>
</dbReference>
<dbReference type="InterPro" id="IPR046335">
    <property type="entry name" value="LacI/GalR-like_sensor"/>
</dbReference>
<evidence type="ECO:0000313" key="5">
    <source>
        <dbReference type="EMBL" id="MBB5537852.1"/>
    </source>
</evidence>
<dbReference type="EMBL" id="JACHBK010000011">
    <property type="protein sequence ID" value="MBB5537852.1"/>
    <property type="molecule type" value="Genomic_DNA"/>
</dbReference>
<dbReference type="CDD" id="cd01392">
    <property type="entry name" value="HTH_LacI"/>
    <property type="match status" value="1"/>
</dbReference>
<evidence type="ECO:0000256" key="2">
    <source>
        <dbReference type="ARBA" id="ARBA00023125"/>
    </source>
</evidence>
<dbReference type="InterPro" id="IPR010982">
    <property type="entry name" value="Lambda_DNA-bd_dom_sf"/>
</dbReference>
<dbReference type="AlphaFoldDB" id="A0A7W8UG11"/>
<comment type="caution">
    <text evidence="5">The sequence shown here is derived from an EMBL/GenBank/DDBJ whole genome shotgun (WGS) entry which is preliminary data.</text>
</comment>
<dbReference type="GO" id="GO:0003700">
    <property type="term" value="F:DNA-binding transcription factor activity"/>
    <property type="evidence" value="ECO:0007669"/>
    <property type="project" value="TreeGrafter"/>
</dbReference>
<dbReference type="SUPFAM" id="SSF53822">
    <property type="entry name" value="Periplasmic binding protein-like I"/>
    <property type="match status" value="1"/>
</dbReference>
<dbReference type="InterPro" id="IPR000843">
    <property type="entry name" value="HTH_LacI"/>
</dbReference>
<evidence type="ECO:0000259" key="4">
    <source>
        <dbReference type="PROSITE" id="PS50932"/>
    </source>
</evidence>
<organism evidence="5 6">
    <name type="scientific">Rhizobium giardinii</name>
    <dbReference type="NCBI Taxonomy" id="56731"/>
    <lineage>
        <taxon>Bacteria</taxon>
        <taxon>Pseudomonadati</taxon>
        <taxon>Pseudomonadota</taxon>
        <taxon>Alphaproteobacteria</taxon>
        <taxon>Hyphomicrobiales</taxon>
        <taxon>Rhizobiaceae</taxon>
        <taxon>Rhizobium/Agrobacterium group</taxon>
        <taxon>Rhizobium</taxon>
    </lineage>
</organism>
<proteinExistence type="predicted"/>
<dbReference type="CDD" id="cd06267">
    <property type="entry name" value="PBP1_LacI_sugar_binding-like"/>
    <property type="match status" value="1"/>
</dbReference>
<dbReference type="PANTHER" id="PTHR30146">
    <property type="entry name" value="LACI-RELATED TRANSCRIPTIONAL REPRESSOR"/>
    <property type="match status" value="1"/>
</dbReference>
<dbReference type="Proteomes" id="UP000585507">
    <property type="component" value="Unassembled WGS sequence"/>
</dbReference>
<keyword evidence="2" id="KW-0238">DNA-binding</keyword>
<sequence>MEIVLSPTVKDVAREARVSVGTVSRVLARNETVNPGIRQRVEEVIARLGYRPSSLGRSLRLNKSDIIGLIIPDITNPFFAELAKHLETLASAAGYSVLLANTHDDPKAECKQVQSLLCRVPAGIVIAPVSGSLVGGILPDGLVSVTIDRPLTGHSLVAVDNFEGGRLAASHLLELGHRRIGYISGPTTTDVSIQRLNGFRGRVEEASSDRAQDLVQLTVLEGNFDYKSGEAIGRKLLQGNVGRRPTAIATANDQQAIGLLRASRDLGIRVPEDLSIVGFDDIPLASLVLPRLTTVRQPIEEIAEIAIRALLGSGPIVGPIALRPALVERDSTAPPPAC</sequence>
<keyword evidence="6" id="KW-1185">Reference proteome</keyword>
<dbReference type="InterPro" id="IPR028082">
    <property type="entry name" value="Peripla_BP_I"/>
</dbReference>
<dbReference type="PROSITE" id="PS00356">
    <property type="entry name" value="HTH_LACI_1"/>
    <property type="match status" value="1"/>
</dbReference>
<dbReference type="Gene3D" id="3.40.50.2300">
    <property type="match status" value="2"/>
</dbReference>
<gene>
    <name evidence="5" type="ORF">GGD55_004573</name>
</gene>
<reference evidence="5 6" key="1">
    <citation type="submission" date="2020-08" db="EMBL/GenBank/DDBJ databases">
        <title>Genomic Encyclopedia of Type Strains, Phase IV (KMG-V): Genome sequencing to study the core and pangenomes of soil and plant-associated prokaryotes.</title>
        <authorList>
            <person name="Whitman W."/>
        </authorList>
    </citation>
    <scope>NUCLEOTIDE SEQUENCE [LARGE SCALE GENOMIC DNA]</scope>
    <source>
        <strain evidence="5 6">SEMIA 4084</strain>
    </source>
</reference>
<dbReference type="SUPFAM" id="SSF47413">
    <property type="entry name" value="lambda repressor-like DNA-binding domains"/>
    <property type="match status" value="1"/>
</dbReference>
<protein>
    <submittedName>
        <fullName evidence="5">LacI family transcriptional regulator</fullName>
    </submittedName>
</protein>
<keyword evidence="3" id="KW-0804">Transcription</keyword>
<dbReference type="PANTHER" id="PTHR30146:SF138">
    <property type="entry name" value="TRANSCRIPTIONAL REGULATORY PROTEIN"/>
    <property type="match status" value="1"/>
</dbReference>
<evidence type="ECO:0000313" key="6">
    <source>
        <dbReference type="Proteomes" id="UP000585507"/>
    </source>
</evidence>